<accession>A0ABN2YMH1</accession>
<feature type="domain" description="EamA" evidence="3">
    <location>
        <begin position="142"/>
        <end position="268"/>
    </location>
</feature>
<feature type="transmembrane region" description="Helical" evidence="2">
    <location>
        <begin position="200"/>
        <end position="223"/>
    </location>
</feature>
<feature type="transmembrane region" description="Helical" evidence="2">
    <location>
        <begin position="166"/>
        <end position="188"/>
    </location>
</feature>
<comment type="caution">
    <text evidence="4">The sequence shown here is derived from an EMBL/GenBank/DDBJ whole genome shotgun (WGS) entry which is preliminary data.</text>
</comment>
<dbReference type="Proteomes" id="UP001500575">
    <property type="component" value="Unassembled WGS sequence"/>
</dbReference>
<protein>
    <submittedName>
        <fullName evidence="4">EamA family transporter</fullName>
    </submittedName>
</protein>
<feature type="transmembrane region" description="Helical" evidence="2">
    <location>
        <begin position="230"/>
        <end position="250"/>
    </location>
</feature>
<proteinExistence type="inferred from homology"/>
<evidence type="ECO:0000256" key="1">
    <source>
        <dbReference type="ARBA" id="ARBA00007362"/>
    </source>
</evidence>
<evidence type="ECO:0000313" key="5">
    <source>
        <dbReference type="Proteomes" id="UP001500575"/>
    </source>
</evidence>
<dbReference type="EMBL" id="BAAAQQ010000013">
    <property type="protein sequence ID" value="GAA2129672.1"/>
    <property type="molecule type" value="Genomic_DNA"/>
</dbReference>
<evidence type="ECO:0000313" key="4">
    <source>
        <dbReference type="EMBL" id="GAA2129672.1"/>
    </source>
</evidence>
<gene>
    <name evidence="4" type="ORF">GCM10009843_31550</name>
</gene>
<evidence type="ECO:0000259" key="3">
    <source>
        <dbReference type="Pfam" id="PF00892"/>
    </source>
</evidence>
<organism evidence="4 5">
    <name type="scientific">Nocardioides bigeumensis</name>
    <dbReference type="NCBI Taxonomy" id="433657"/>
    <lineage>
        <taxon>Bacteria</taxon>
        <taxon>Bacillati</taxon>
        <taxon>Actinomycetota</taxon>
        <taxon>Actinomycetes</taxon>
        <taxon>Propionibacteriales</taxon>
        <taxon>Nocardioidaceae</taxon>
        <taxon>Nocardioides</taxon>
    </lineage>
</organism>
<feature type="transmembrane region" description="Helical" evidence="2">
    <location>
        <begin position="67"/>
        <end position="87"/>
    </location>
</feature>
<comment type="similarity">
    <text evidence="1">Belongs to the EamA transporter family.</text>
</comment>
<sequence>MSRSSTRTGASMAMASMLCVQLGLAASIGLIDELGAAGAAWLRLAWAGVLLLVLVRPRYSRFSRESLRAGIALGVATAGVTMLFMAAVARLPLGTASALEFLGPLGVAVARTRGIARAWALSAAAGVLCLTQPWTGSADPAGVAFALAAAVCWAAYILLTQKVGDSVAGLQGLAISLPVAGLVATVVAGPSVIGHVTTELLLYGLGLAILLPVVPFSLELLALRRLTTGAFGTLMALEPAFALAVGFAFLEQTPNLVAVAGIGLVVAAGIGAERSGARTHDELEPQPLLV</sequence>
<feature type="transmembrane region" description="Helical" evidence="2">
    <location>
        <begin position="256"/>
        <end position="272"/>
    </location>
</feature>
<dbReference type="SUPFAM" id="SSF103481">
    <property type="entry name" value="Multidrug resistance efflux transporter EmrE"/>
    <property type="match status" value="1"/>
</dbReference>
<name>A0ABN2YMH1_9ACTN</name>
<keyword evidence="2" id="KW-0472">Membrane</keyword>
<feature type="transmembrane region" description="Helical" evidence="2">
    <location>
        <begin position="35"/>
        <end position="55"/>
    </location>
</feature>
<dbReference type="Pfam" id="PF00892">
    <property type="entry name" value="EamA"/>
    <property type="match status" value="1"/>
</dbReference>
<keyword evidence="2" id="KW-1133">Transmembrane helix</keyword>
<dbReference type="InterPro" id="IPR037185">
    <property type="entry name" value="EmrE-like"/>
</dbReference>
<keyword evidence="5" id="KW-1185">Reference proteome</keyword>
<keyword evidence="2" id="KW-0812">Transmembrane</keyword>
<reference evidence="4 5" key="1">
    <citation type="journal article" date="2019" name="Int. J. Syst. Evol. Microbiol.">
        <title>The Global Catalogue of Microorganisms (GCM) 10K type strain sequencing project: providing services to taxonomists for standard genome sequencing and annotation.</title>
        <authorList>
            <consortium name="The Broad Institute Genomics Platform"/>
            <consortium name="The Broad Institute Genome Sequencing Center for Infectious Disease"/>
            <person name="Wu L."/>
            <person name="Ma J."/>
        </authorList>
    </citation>
    <scope>NUCLEOTIDE SEQUENCE [LARGE SCALE GENOMIC DNA]</scope>
    <source>
        <strain evidence="4 5">JCM 16021</strain>
    </source>
</reference>
<feature type="transmembrane region" description="Helical" evidence="2">
    <location>
        <begin position="141"/>
        <end position="159"/>
    </location>
</feature>
<evidence type="ECO:0000256" key="2">
    <source>
        <dbReference type="SAM" id="Phobius"/>
    </source>
</evidence>
<dbReference type="RefSeq" id="WP_344304756.1">
    <property type="nucleotide sequence ID" value="NZ_BAAAQQ010000013.1"/>
</dbReference>
<dbReference type="InterPro" id="IPR000620">
    <property type="entry name" value="EamA_dom"/>
</dbReference>